<dbReference type="InterPro" id="IPR025325">
    <property type="entry name" value="DUF4231"/>
</dbReference>
<keyword evidence="1" id="KW-0472">Membrane</keyword>
<dbReference type="RefSeq" id="WP_120783174.1">
    <property type="nucleotide sequence ID" value="NZ_JBHLUP010000005.1"/>
</dbReference>
<comment type="caution">
    <text evidence="3">The sequence shown here is derived from an EMBL/GenBank/DDBJ whole genome shotgun (WGS) entry which is preliminary data.</text>
</comment>
<evidence type="ECO:0000313" key="3">
    <source>
        <dbReference type="EMBL" id="RKN50238.1"/>
    </source>
</evidence>
<keyword evidence="1" id="KW-0812">Transmembrane</keyword>
<keyword evidence="4" id="KW-1185">Reference proteome</keyword>
<reference evidence="3 4" key="1">
    <citation type="journal article" date="2015" name="Int. J. Syst. Evol. Microbiol.">
        <title>Micromonospora costi sp. nov., isolated from a leaf of Costus speciosus.</title>
        <authorList>
            <person name="Thawai C."/>
        </authorList>
    </citation>
    <scope>NUCLEOTIDE SEQUENCE [LARGE SCALE GENOMIC DNA]</scope>
    <source>
        <strain evidence="3 4">CS1-12</strain>
    </source>
</reference>
<evidence type="ECO:0000259" key="2">
    <source>
        <dbReference type="Pfam" id="PF18181"/>
    </source>
</evidence>
<feature type="transmembrane region" description="Helical" evidence="1">
    <location>
        <begin position="189"/>
        <end position="210"/>
    </location>
</feature>
<dbReference type="Proteomes" id="UP000279968">
    <property type="component" value="Unassembled WGS sequence"/>
</dbReference>
<evidence type="ECO:0000256" key="1">
    <source>
        <dbReference type="SAM" id="Phobius"/>
    </source>
</evidence>
<name>A0A3A9ZPP6_9ACTN</name>
<keyword evidence="1" id="KW-1133">Transmembrane helix</keyword>
<protein>
    <submittedName>
        <fullName evidence="3">DUF4231 domain-containing protein</fullName>
    </submittedName>
</protein>
<dbReference type="Pfam" id="PF18181">
    <property type="entry name" value="SLATT_1"/>
    <property type="match status" value="1"/>
</dbReference>
<gene>
    <name evidence="3" type="ORF">D7193_30635</name>
</gene>
<sequence>MADVDAPTVVDTVWRQQAVWSRAAVAAQRRIVRGRRAIAGLTVVAAVAGTAAAQLDGVHQGVSRAFAVLAGAALALVPLAARSTGREAVQVWTRLRSVSESLKAEVYRYLARVAPFAGAERDAALLRRVDDLLDDAGDLVGLTLDVTPAPRSLPPVTGVDTYLTHRLAQQVEEYYLPGARRMGRRAARLRVVTTALTAVGAVLSAVVGVLGDGLGLAAWVGVVATVTTALVGYGAAQQYEQHQLEYARTADHLARLGRLRRDGLGWADDDGFVAEVERIISLSNEAWMARTLEDDGITHR</sequence>
<dbReference type="InterPro" id="IPR040884">
    <property type="entry name" value="SLATT_1"/>
</dbReference>
<organism evidence="3 4">
    <name type="scientific">Micromonospora costi</name>
    <dbReference type="NCBI Taxonomy" id="1530042"/>
    <lineage>
        <taxon>Bacteria</taxon>
        <taxon>Bacillati</taxon>
        <taxon>Actinomycetota</taxon>
        <taxon>Actinomycetes</taxon>
        <taxon>Micromonosporales</taxon>
        <taxon>Micromonosporaceae</taxon>
        <taxon>Micromonospora</taxon>
    </lineage>
</organism>
<accession>A0A3A9ZPP6</accession>
<feature type="transmembrane region" description="Helical" evidence="1">
    <location>
        <begin position="61"/>
        <end position="81"/>
    </location>
</feature>
<proteinExistence type="predicted"/>
<dbReference type="EMBL" id="RBAN01000008">
    <property type="protein sequence ID" value="RKN50238.1"/>
    <property type="molecule type" value="Genomic_DNA"/>
</dbReference>
<dbReference type="AlphaFoldDB" id="A0A3A9ZPP6"/>
<dbReference type="NCBIfam" id="NF033634">
    <property type="entry name" value="SLATT_1"/>
    <property type="match status" value="1"/>
</dbReference>
<feature type="transmembrane region" description="Helical" evidence="1">
    <location>
        <begin position="37"/>
        <end position="55"/>
    </location>
</feature>
<dbReference type="OrthoDB" id="4527901at2"/>
<evidence type="ECO:0000313" key="4">
    <source>
        <dbReference type="Proteomes" id="UP000279968"/>
    </source>
</evidence>
<feature type="transmembrane region" description="Helical" evidence="1">
    <location>
        <begin position="216"/>
        <end position="236"/>
    </location>
</feature>
<dbReference type="Pfam" id="PF14015">
    <property type="entry name" value="DUF4231"/>
    <property type="match status" value="1"/>
</dbReference>
<feature type="domain" description="SMODS and SLOG-associating 2TM effector" evidence="2">
    <location>
        <begin position="162"/>
        <end position="287"/>
    </location>
</feature>